<evidence type="ECO:0000313" key="4">
    <source>
        <dbReference type="EMBL" id="KMQ71647.1"/>
    </source>
</evidence>
<comment type="caution">
    <text evidence="4">The sequence shown here is derived from an EMBL/GenBank/DDBJ whole genome shotgun (WGS) entry which is preliminary data.</text>
</comment>
<evidence type="ECO:0000313" key="5">
    <source>
        <dbReference type="Proteomes" id="UP000035900"/>
    </source>
</evidence>
<feature type="chain" id="PRO_5005289557" description="Secretion system C-terminal sorting domain-containing protein" evidence="2">
    <location>
        <begin position="20"/>
        <end position="299"/>
    </location>
</feature>
<dbReference type="InterPro" id="IPR026444">
    <property type="entry name" value="Secre_tail"/>
</dbReference>
<evidence type="ECO:0000256" key="2">
    <source>
        <dbReference type="SAM" id="SignalP"/>
    </source>
</evidence>
<sequence length="299" mass="32715">MKRILSFVFAATLAVSAYSQTLWTDNFESYTIGNLGTQGGWARDAEFGSASDVKIATIDGAHGKSMRINTTSTSGSQWTYKEINLGLANPDNEVFRTEIEMYTGTTSAEMQVYESDGTNFYTVFDIYLSPTNGAWLADQADFDDFLPGELLTPNIAANTWYKVIVTYNIAEGTMNVSINGANYGPFIKEAYHYPTEIDLVSDGANNAGYDNIVIAADAALAVSNVNKTKVNVYPNPTTDVLNITADKKVTNVTFFDMTGRKVKQTTENVINVESLEKGSYIVNITFADGTVDSKKVIKE</sequence>
<dbReference type="PATRIC" id="fig|1304281.5.peg.1140"/>
<accession>A0A0J7J073</accession>
<dbReference type="AlphaFoldDB" id="A0A0J7J073"/>
<name>A0A0J7J073_9FLAO</name>
<feature type="signal peptide" evidence="2">
    <location>
        <begin position="1"/>
        <end position="19"/>
    </location>
</feature>
<feature type="domain" description="Secretion system C-terminal sorting" evidence="3">
    <location>
        <begin position="232"/>
        <end position="297"/>
    </location>
</feature>
<proteinExistence type="predicted"/>
<reference evidence="4 5" key="1">
    <citation type="journal article" date="2004" name="Int. J. Syst. Evol. Microbiol.">
        <title>Kaistella koreensis gen. nov., sp. nov., a novel member of the Chryseobacterium-Bergeyella-Riemerella branch.</title>
        <authorList>
            <person name="Kim M.K."/>
            <person name="Im W.T."/>
            <person name="Shin Y.K."/>
            <person name="Lim J.H."/>
            <person name="Kim S.H."/>
            <person name="Lee B.C."/>
            <person name="Park M.Y."/>
            <person name="Lee K.Y."/>
            <person name="Lee S.T."/>
        </authorList>
    </citation>
    <scope>NUCLEOTIDE SEQUENCE [LARGE SCALE GENOMIC DNA]</scope>
    <source>
        <strain evidence="4 5">CCUG 49689</strain>
    </source>
</reference>
<dbReference type="Pfam" id="PF18962">
    <property type="entry name" value="Por_Secre_tail"/>
    <property type="match status" value="1"/>
</dbReference>
<organism evidence="4 5">
    <name type="scientific">Chryseobacterium koreense CCUG 49689</name>
    <dbReference type="NCBI Taxonomy" id="1304281"/>
    <lineage>
        <taxon>Bacteria</taxon>
        <taxon>Pseudomonadati</taxon>
        <taxon>Bacteroidota</taxon>
        <taxon>Flavobacteriia</taxon>
        <taxon>Flavobacteriales</taxon>
        <taxon>Weeksellaceae</taxon>
        <taxon>Chryseobacterium group</taxon>
        <taxon>Chryseobacterium</taxon>
    </lineage>
</organism>
<dbReference type="RefSeq" id="WP_048499021.1">
    <property type="nucleotide sequence ID" value="NZ_LFNG01000006.1"/>
</dbReference>
<keyword evidence="5" id="KW-1185">Reference proteome</keyword>
<dbReference type="OrthoDB" id="1288696at2"/>
<dbReference type="NCBIfam" id="TIGR04183">
    <property type="entry name" value="Por_Secre_tail"/>
    <property type="match status" value="1"/>
</dbReference>
<dbReference type="STRING" id="1304281.ACM44_05315"/>
<evidence type="ECO:0000256" key="1">
    <source>
        <dbReference type="ARBA" id="ARBA00022729"/>
    </source>
</evidence>
<dbReference type="Proteomes" id="UP000035900">
    <property type="component" value="Unassembled WGS sequence"/>
</dbReference>
<evidence type="ECO:0000259" key="3">
    <source>
        <dbReference type="Pfam" id="PF18962"/>
    </source>
</evidence>
<protein>
    <recommendedName>
        <fullName evidence="3">Secretion system C-terminal sorting domain-containing protein</fullName>
    </recommendedName>
</protein>
<dbReference type="EMBL" id="LFNG01000006">
    <property type="protein sequence ID" value="KMQ71647.1"/>
    <property type="molecule type" value="Genomic_DNA"/>
</dbReference>
<gene>
    <name evidence="4" type="ORF">ACM44_05315</name>
</gene>
<keyword evidence="1 2" id="KW-0732">Signal</keyword>